<feature type="compositionally biased region" description="Polar residues" evidence="1">
    <location>
        <begin position="227"/>
        <end position="243"/>
    </location>
</feature>
<sequence>MQEIYVPTGEDHQKIKLTLVKASQQISDVVKYLHGIQDTFSVELGSCETITENLKIRCVSHQLCNKCPFYIVEFDDVTHSYALWKSGGEWKLGDVLASLYAAQSNKKQDISSLTPELRAKLDPRHNFDLIMNSLGKLSVRWESLDIDKFISELDRIVTKEVDSTCDATFSEALSPLHYKSLITMAVLKTKVEKSKTQLQQDLALYNRNMSQKEDQEPQRSDTDTRESSVPASSRPSPGSDYVLSSDQLTANFQQHFKYLAESFETFDVKKNLPRTVKAWKVGKITRNGKEASKKVIA</sequence>
<dbReference type="AlphaFoldDB" id="A0A1G4MKS8"/>
<dbReference type="OrthoDB" id="4070108at2759"/>
<reference evidence="2 3" key="1">
    <citation type="submission" date="2016-03" db="EMBL/GenBank/DDBJ databases">
        <authorList>
            <person name="Devillers H."/>
        </authorList>
    </citation>
    <scope>NUCLEOTIDE SEQUENCE [LARGE SCALE GENOMIC DNA]</scope>
    <source>
        <strain evidence="2">CBS 6772</strain>
    </source>
</reference>
<evidence type="ECO:0000313" key="2">
    <source>
        <dbReference type="EMBL" id="SCW04428.1"/>
    </source>
</evidence>
<gene>
    <name evidence="2" type="ORF">LAFE_0H13300G</name>
</gene>
<keyword evidence="3" id="KW-1185">Reference proteome</keyword>
<accession>A0A1G4MKS8</accession>
<dbReference type="EMBL" id="LT598491">
    <property type="protein sequence ID" value="SCW04428.1"/>
    <property type="molecule type" value="Genomic_DNA"/>
</dbReference>
<dbReference type="OMA" id="MEELYVY"/>
<evidence type="ECO:0000313" key="3">
    <source>
        <dbReference type="Proteomes" id="UP000190831"/>
    </source>
</evidence>
<feature type="region of interest" description="Disordered" evidence="1">
    <location>
        <begin position="205"/>
        <end position="243"/>
    </location>
</feature>
<dbReference type="Proteomes" id="UP000190831">
    <property type="component" value="Chromosome H"/>
</dbReference>
<name>A0A1G4MKS8_LACFM</name>
<protein>
    <submittedName>
        <fullName evidence="2">LAFE_0H13300g1_1</fullName>
    </submittedName>
</protein>
<evidence type="ECO:0000256" key="1">
    <source>
        <dbReference type="SAM" id="MobiDB-lite"/>
    </source>
</evidence>
<organism evidence="2 3">
    <name type="scientific">Lachancea fermentati</name>
    <name type="common">Zygosaccharomyces fermentati</name>
    <dbReference type="NCBI Taxonomy" id="4955"/>
    <lineage>
        <taxon>Eukaryota</taxon>
        <taxon>Fungi</taxon>
        <taxon>Dikarya</taxon>
        <taxon>Ascomycota</taxon>
        <taxon>Saccharomycotina</taxon>
        <taxon>Saccharomycetes</taxon>
        <taxon>Saccharomycetales</taxon>
        <taxon>Saccharomycetaceae</taxon>
        <taxon>Lachancea</taxon>
    </lineage>
</organism>
<proteinExistence type="predicted"/>
<feature type="compositionally biased region" description="Basic and acidic residues" evidence="1">
    <location>
        <begin position="210"/>
        <end position="226"/>
    </location>
</feature>